<feature type="region of interest" description="Disordered" evidence="1">
    <location>
        <begin position="950"/>
        <end position="1057"/>
    </location>
</feature>
<feature type="region of interest" description="Disordered" evidence="1">
    <location>
        <begin position="595"/>
        <end position="660"/>
    </location>
</feature>
<feature type="region of interest" description="Disordered" evidence="1">
    <location>
        <begin position="289"/>
        <end position="323"/>
    </location>
</feature>
<feature type="region of interest" description="Disordered" evidence="1">
    <location>
        <begin position="552"/>
        <end position="574"/>
    </location>
</feature>
<accession>A0A0B7A6E0</accession>
<feature type="compositionally biased region" description="Basic and acidic residues" evidence="1">
    <location>
        <begin position="142"/>
        <end position="151"/>
    </location>
</feature>
<feature type="compositionally biased region" description="Polar residues" evidence="1">
    <location>
        <begin position="399"/>
        <end position="414"/>
    </location>
</feature>
<feature type="region of interest" description="Disordered" evidence="1">
    <location>
        <begin position="142"/>
        <end position="186"/>
    </location>
</feature>
<feature type="non-terminal residue" evidence="2">
    <location>
        <position position="1229"/>
    </location>
</feature>
<feature type="compositionally biased region" description="Polar residues" evidence="1">
    <location>
        <begin position="152"/>
        <end position="169"/>
    </location>
</feature>
<feature type="region of interest" description="Disordered" evidence="1">
    <location>
        <begin position="376"/>
        <end position="418"/>
    </location>
</feature>
<proteinExistence type="predicted"/>
<reference evidence="2" key="1">
    <citation type="submission" date="2014-12" db="EMBL/GenBank/DDBJ databases">
        <title>Insight into the proteome of Arion vulgaris.</title>
        <authorList>
            <person name="Aradska J."/>
            <person name="Bulat T."/>
            <person name="Smidak R."/>
            <person name="Sarate P."/>
            <person name="Gangsoo J."/>
            <person name="Sialana F."/>
            <person name="Bilban M."/>
            <person name="Lubec G."/>
        </authorList>
    </citation>
    <scope>NUCLEOTIDE SEQUENCE</scope>
    <source>
        <tissue evidence="2">Skin</tissue>
    </source>
</reference>
<dbReference type="AlphaFoldDB" id="A0A0B7A6E0"/>
<feature type="compositionally biased region" description="Polar residues" evidence="1">
    <location>
        <begin position="632"/>
        <end position="643"/>
    </location>
</feature>
<evidence type="ECO:0000256" key="1">
    <source>
        <dbReference type="SAM" id="MobiDB-lite"/>
    </source>
</evidence>
<feature type="compositionally biased region" description="Basic and acidic residues" evidence="1">
    <location>
        <begin position="552"/>
        <end position="565"/>
    </location>
</feature>
<feature type="compositionally biased region" description="Basic and acidic residues" evidence="1">
    <location>
        <begin position="753"/>
        <end position="804"/>
    </location>
</feature>
<evidence type="ECO:0000313" key="2">
    <source>
        <dbReference type="EMBL" id="CEK76504.1"/>
    </source>
</evidence>
<feature type="region of interest" description="Disordered" evidence="1">
    <location>
        <begin position="37"/>
        <end position="109"/>
    </location>
</feature>
<feature type="compositionally biased region" description="Polar residues" evidence="1">
    <location>
        <begin position="715"/>
        <end position="729"/>
    </location>
</feature>
<feature type="compositionally biased region" description="Basic and acidic residues" evidence="1">
    <location>
        <begin position="1047"/>
        <end position="1057"/>
    </location>
</feature>
<feature type="compositionally biased region" description="Polar residues" evidence="1">
    <location>
        <begin position="976"/>
        <end position="986"/>
    </location>
</feature>
<dbReference type="EMBL" id="HACG01029639">
    <property type="protein sequence ID" value="CEK76504.1"/>
    <property type="molecule type" value="Transcribed_RNA"/>
</dbReference>
<protein>
    <submittedName>
        <fullName evidence="2">Uncharacterized protein</fullName>
    </submittedName>
</protein>
<feature type="region of interest" description="Disordered" evidence="1">
    <location>
        <begin position="714"/>
        <end position="811"/>
    </location>
</feature>
<organism evidence="2">
    <name type="scientific">Arion vulgaris</name>
    <dbReference type="NCBI Taxonomy" id="1028688"/>
    <lineage>
        <taxon>Eukaryota</taxon>
        <taxon>Metazoa</taxon>
        <taxon>Spiralia</taxon>
        <taxon>Lophotrochozoa</taxon>
        <taxon>Mollusca</taxon>
        <taxon>Gastropoda</taxon>
        <taxon>Heterobranchia</taxon>
        <taxon>Euthyneura</taxon>
        <taxon>Panpulmonata</taxon>
        <taxon>Eupulmonata</taxon>
        <taxon>Stylommatophora</taxon>
        <taxon>Helicina</taxon>
        <taxon>Arionoidea</taxon>
        <taxon>Arionidae</taxon>
        <taxon>Arion</taxon>
    </lineage>
</organism>
<feature type="compositionally biased region" description="Basic and acidic residues" evidence="1">
    <location>
        <begin position="40"/>
        <end position="79"/>
    </location>
</feature>
<feature type="compositionally biased region" description="Polar residues" evidence="1">
    <location>
        <begin position="289"/>
        <end position="299"/>
    </location>
</feature>
<gene>
    <name evidence="2" type="primary">ORF100226</name>
</gene>
<sequence length="1229" mass="139637">LPLSALGSRQDAPNVVGIYGNRMPLYSKEGDILSTIQEKSGLDEREMESNKSYKGDKTSESLRLQGKDHGESSDLDRDALSGILRSDGSVRSRDNGIAEGRHGSSVEVPASVNLRNEYSNPRTEKFSAPGVTAARSIARLEHVRTQNERNTQEQQSSTEITNINPNKTVQEPGRIDQNDYLPQRSRFDDFHPASRQNEHQLPSDHFRRPADAFVEYEYSTASRYQKEKFPEPVSFRNPINHDADIGRHESGLRYKYTQDLSNDGEVSYSATNLAAPPVSRFYSTTANRFQNAGKSSSGLDSLPRRSDLTERPGTLPRSHSDEDLYTTVRGAHLSPSFHRALSPGLREVIESRSPILSHQIELSLRQPPAELADHHERGFRRGQSPPLTFLARERGQSPREYTTSQQRSPSSTARYTEHPWSPFLQTRVVSPSVEDLYQPSQPLNLAESEMMTLLDVSPESDETEPDRNPVNRRAQLLTRAFTKEKELDIQPNIGSLWEQFKANNEFSESSIDTSSLEAVTDLLLNPSPHMVAQCLKDRQELMIERQERAEIEREKRRTEQQLERHRALHSSSEEEAIVGHAELLALKEAERMKRRAARKKKAKSGSVSSKLEVSGPENIPDSLFSIAEDASFEQSPTKSSTAPKPQKSKVPRQPNIIDPNMAKLRERISKQKQKIDKHTLKEIQRIEKLKRLEELLSAKRTGEISDHTLEMQLDEISSTSTPGSDNSQEGWDKHSQRYNTTPLSDDSTTAKDSSTEMHAWKSNKEMRMKEIKSLELGQTDKNKSTKTGKDRNESLKSGSHEIRTQKSGVSKSQIKLLKLVKEGYLTAEEAYRLAVEREAVARETVEEISLCKTNHENSSEESYSSHNNRLHKQYSPYARDDSLLKMKSRYVPKLKFTSSVDDTAHPQSWNKHNNGHSLKNLLAVANYNDSHASDMHVGIGYIRPKVAQLSHSNSASSRDKPAVLSRSVHDKKNHSRSPSGSQSLRASSPVRYNKQRSPSRSSPSRRDHKVSPVRTRSLSPGYKEHTNKHRSSNKQSSHGSAHYKKTYRTENEPPLRQKVPESGGVAWHIPINQHSNLNMPVMRENKKLPLQEMELVTNIQPKESTERLLQLKDLEPYYDWQKHKEKDHGIWHKNDRPHGITSELWEHIVRNDALASKVNHYEVDPLMDRVQYILNKHSGNSSTDGEKGSFSEKPLSKMSLQEAFLARKQFFVSKCKERQKRLSLASEHR</sequence>
<name>A0A0B7A6E0_9EUPU</name>
<feature type="compositionally biased region" description="Basic and acidic residues" evidence="1">
    <location>
        <begin position="88"/>
        <end position="104"/>
    </location>
</feature>
<feature type="non-terminal residue" evidence="2">
    <location>
        <position position="1"/>
    </location>
</feature>